<name>A0ABX0Q8S6_9GAMM</name>
<keyword evidence="2" id="KW-1185">Reference proteome</keyword>
<dbReference type="Proteomes" id="UP001429601">
    <property type="component" value="Unassembled WGS sequence"/>
</dbReference>
<reference evidence="1 2" key="1">
    <citation type="journal article" date="2011" name="Curr. Microbiol.">
        <title>Luteibacter jiangsuensis sp. nov.: a methamidophos-degrading bacterium isolated from a methamidophos-manufacturing factory.</title>
        <authorList>
            <person name="Wang L."/>
            <person name="Wang G.L."/>
            <person name="Li S.P."/>
            <person name="Jiang J.D."/>
        </authorList>
    </citation>
    <scope>NUCLEOTIDE SEQUENCE [LARGE SCALE GENOMIC DNA]</scope>
    <source>
        <strain evidence="1 2">CGMCC 1.10133</strain>
    </source>
</reference>
<dbReference type="RefSeq" id="WP_167126397.1">
    <property type="nucleotide sequence ID" value="NZ_JAAQQR010000004.1"/>
</dbReference>
<protein>
    <submittedName>
        <fullName evidence="1">Uncharacterized protein</fullName>
    </submittedName>
</protein>
<organism evidence="1 2">
    <name type="scientific">Luteibacter jiangsuensis</name>
    <dbReference type="NCBI Taxonomy" id="637577"/>
    <lineage>
        <taxon>Bacteria</taxon>
        <taxon>Pseudomonadati</taxon>
        <taxon>Pseudomonadota</taxon>
        <taxon>Gammaproteobacteria</taxon>
        <taxon>Lysobacterales</taxon>
        <taxon>Rhodanobacteraceae</taxon>
        <taxon>Luteibacter</taxon>
    </lineage>
</organism>
<comment type="caution">
    <text evidence="1">The sequence shown here is derived from an EMBL/GenBank/DDBJ whole genome shotgun (WGS) entry which is preliminary data.</text>
</comment>
<evidence type="ECO:0000313" key="1">
    <source>
        <dbReference type="EMBL" id="NID05593.1"/>
    </source>
</evidence>
<proteinExistence type="predicted"/>
<gene>
    <name evidence="1" type="ORF">HBF26_11900</name>
</gene>
<sequence length="89" mass="9663">MFASVVHLRPAPRIDVPAPWTALVLHEAARIEPDEAARMAWYRGDPIATLGQQTAESLVACGRHEEVLGFLRAAARDLGLTPARAFAAF</sequence>
<dbReference type="EMBL" id="JAAQQR010000004">
    <property type="protein sequence ID" value="NID05593.1"/>
    <property type="molecule type" value="Genomic_DNA"/>
</dbReference>
<accession>A0ABX0Q8S6</accession>
<evidence type="ECO:0000313" key="2">
    <source>
        <dbReference type="Proteomes" id="UP001429601"/>
    </source>
</evidence>